<dbReference type="CDD" id="cd06221">
    <property type="entry name" value="sulfite_reductase_like"/>
    <property type="match status" value="1"/>
</dbReference>
<organism evidence="2">
    <name type="scientific">hydrocarbon metagenome</name>
    <dbReference type="NCBI Taxonomy" id="938273"/>
    <lineage>
        <taxon>unclassified sequences</taxon>
        <taxon>metagenomes</taxon>
        <taxon>ecological metagenomes</taxon>
    </lineage>
</organism>
<evidence type="ECO:0000259" key="1">
    <source>
        <dbReference type="PROSITE" id="PS51384"/>
    </source>
</evidence>
<dbReference type="InterPro" id="IPR017938">
    <property type="entry name" value="Riboflavin_synthase-like_b-brl"/>
</dbReference>
<dbReference type="SUPFAM" id="SSF63380">
    <property type="entry name" value="Riboflavin synthase domain-like"/>
    <property type="match status" value="1"/>
</dbReference>
<gene>
    <name evidence="2" type="ORF">ASZ90_018081</name>
</gene>
<dbReference type="GO" id="GO:0051537">
    <property type="term" value="F:2 iron, 2 sulfur cluster binding"/>
    <property type="evidence" value="ECO:0007669"/>
    <property type="project" value="InterPro"/>
</dbReference>
<dbReference type="PANTHER" id="PTHR43513:SF1">
    <property type="entry name" value="ANAEROBIC SULFITE REDUCTASE SUBUNIT B"/>
    <property type="match status" value="1"/>
</dbReference>
<dbReference type="Gene3D" id="3.40.50.80">
    <property type="entry name" value="Nucleotide-binding domain of ferredoxin-NADP reductase (FNR) module"/>
    <property type="match status" value="1"/>
</dbReference>
<dbReference type="GO" id="GO:0006221">
    <property type="term" value="P:pyrimidine nucleotide biosynthetic process"/>
    <property type="evidence" value="ECO:0007669"/>
    <property type="project" value="InterPro"/>
</dbReference>
<dbReference type="PANTHER" id="PTHR43513">
    <property type="entry name" value="DIHYDROOROTATE DEHYDROGENASE B (NAD(+)), ELECTRON TRANSFER SUBUNIT"/>
    <property type="match status" value="1"/>
</dbReference>
<evidence type="ECO:0000313" key="2">
    <source>
        <dbReference type="EMBL" id="KUG04490.1"/>
    </source>
</evidence>
<dbReference type="InterPro" id="IPR050353">
    <property type="entry name" value="PyrK_electron_transfer"/>
</dbReference>
<dbReference type="Pfam" id="PF00175">
    <property type="entry name" value="NAD_binding_1"/>
    <property type="match status" value="1"/>
</dbReference>
<dbReference type="InterPro" id="IPR017927">
    <property type="entry name" value="FAD-bd_FR_type"/>
</dbReference>
<dbReference type="PIRSF" id="PIRSF006816">
    <property type="entry name" value="Cyc3_hyd_g"/>
    <property type="match status" value="1"/>
</dbReference>
<feature type="domain" description="FAD-binding FR-type" evidence="1">
    <location>
        <begin position="11"/>
        <end position="108"/>
    </location>
</feature>
<dbReference type="GO" id="GO:0016491">
    <property type="term" value="F:oxidoreductase activity"/>
    <property type="evidence" value="ECO:0007669"/>
    <property type="project" value="InterPro"/>
</dbReference>
<proteinExistence type="predicted"/>
<dbReference type="InterPro" id="IPR019480">
    <property type="entry name" value="Dihydroorotate_DH_Fe-S-bd"/>
</dbReference>
<accession>A0A0W8E752</accession>
<dbReference type="Pfam" id="PF10418">
    <property type="entry name" value="DHODB_Fe-S_bind"/>
    <property type="match status" value="1"/>
</dbReference>
<reference evidence="2" key="1">
    <citation type="journal article" date="2015" name="Proc. Natl. Acad. Sci. U.S.A.">
        <title>Networks of energetic and metabolic interactions define dynamics in microbial communities.</title>
        <authorList>
            <person name="Embree M."/>
            <person name="Liu J.K."/>
            <person name="Al-Bassam M.M."/>
            <person name="Zengler K."/>
        </authorList>
    </citation>
    <scope>NUCLEOTIDE SEQUENCE</scope>
</reference>
<dbReference type="PRINTS" id="PR00371">
    <property type="entry name" value="FPNCR"/>
</dbReference>
<dbReference type="InterPro" id="IPR012165">
    <property type="entry name" value="Cyt_c3_hydrogenase_gsu"/>
</dbReference>
<protein>
    <submittedName>
        <fullName evidence="2">Heterodisulfide reductase, cytochrome reductase subunit</fullName>
    </submittedName>
</protein>
<name>A0A0W8E752_9ZZZZ</name>
<dbReference type="InterPro" id="IPR001709">
    <property type="entry name" value="Flavoprot_Pyr_Nucl_cyt_Rdtase"/>
</dbReference>
<dbReference type="Gene3D" id="2.40.30.10">
    <property type="entry name" value="Translation factors"/>
    <property type="match status" value="1"/>
</dbReference>
<comment type="caution">
    <text evidence="2">The sequence shown here is derived from an EMBL/GenBank/DDBJ whole genome shotgun (WGS) entry which is preliminary data.</text>
</comment>
<dbReference type="PROSITE" id="PS51384">
    <property type="entry name" value="FAD_FR"/>
    <property type="match status" value="1"/>
</dbReference>
<dbReference type="AlphaFoldDB" id="A0A0W8E752"/>
<dbReference type="InterPro" id="IPR001433">
    <property type="entry name" value="OxRdtase_FAD/NAD-bd"/>
</dbReference>
<dbReference type="SUPFAM" id="SSF52343">
    <property type="entry name" value="Ferredoxin reductase-like, C-terminal NADP-linked domain"/>
    <property type="match status" value="1"/>
</dbReference>
<dbReference type="InterPro" id="IPR039261">
    <property type="entry name" value="FNR_nucleotide-bd"/>
</dbReference>
<dbReference type="GO" id="GO:0050660">
    <property type="term" value="F:flavin adenine dinucleotide binding"/>
    <property type="evidence" value="ECO:0007669"/>
    <property type="project" value="InterPro"/>
</dbReference>
<dbReference type="EMBL" id="LNQE01001846">
    <property type="protein sequence ID" value="KUG04490.1"/>
    <property type="molecule type" value="Genomic_DNA"/>
</dbReference>
<sequence>MSDKCSCEQPLVPTIVEVVDIKDETPDVKSFFCRLSEGGVPFDVKPGQCAMVSYLPVGEGMFSCTWQEEQEYLQFAIKKVGLLTDELHAIEVGQKIGVRGPYGNGFPVEECKGKDMLFIAGGIGLAPLRSFIKYCFKHREDYGKITIVYGSRSYADLCFKEELFDEWPAIKDTQVYVTIDNPEEAWDGHVGFVPAYVEEINPAPAGVIAVTCGPPIMIKFVLQSLEKMGYTDEQVITTLEMRMKCGIGKCGRCNIGSEYICLDGPVFNLAQLRQLPQEW</sequence>